<dbReference type="InterPro" id="IPR051082">
    <property type="entry name" value="Pentapeptide-BTB/POZ_domain"/>
</dbReference>
<dbReference type="PANTHER" id="PTHR14136:SF17">
    <property type="entry name" value="BTB_POZ DOMAIN-CONTAINING PROTEIN KCTD9"/>
    <property type="match status" value="1"/>
</dbReference>
<protein>
    <recommendedName>
        <fullName evidence="2">Pentapeptide repeat family protein</fullName>
    </recommendedName>
</protein>
<accession>A0A6J4RPG3</accession>
<dbReference type="AlphaFoldDB" id="A0A6J4RPG3"/>
<dbReference type="EMBL" id="CADCVK010000203">
    <property type="protein sequence ID" value="CAA9477706.1"/>
    <property type="molecule type" value="Genomic_DNA"/>
</dbReference>
<name>A0A6J4RPG3_9ACTN</name>
<reference evidence="1" key="1">
    <citation type="submission" date="2020-02" db="EMBL/GenBank/DDBJ databases">
        <authorList>
            <person name="Meier V. D."/>
        </authorList>
    </citation>
    <scope>NUCLEOTIDE SEQUENCE</scope>
    <source>
        <strain evidence="1">AVDCRST_MAG12</strain>
    </source>
</reference>
<dbReference type="SUPFAM" id="SSF141571">
    <property type="entry name" value="Pentapeptide repeat-like"/>
    <property type="match status" value="1"/>
</dbReference>
<proteinExistence type="predicted"/>
<evidence type="ECO:0000313" key="1">
    <source>
        <dbReference type="EMBL" id="CAA9477706.1"/>
    </source>
</evidence>
<organism evidence="1">
    <name type="scientific">uncultured Rubrobacteraceae bacterium</name>
    <dbReference type="NCBI Taxonomy" id="349277"/>
    <lineage>
        <taxon>Bacteria</taxon>
        <taxon>Bacillati</taxon>
        <taxon>Actinomycetota</taxon>
        <taxon>Rubrobacteria</taxon>
        <taxon>Rubrobacterales</taxon>
        <taxon>Rubrobacteraceae</taxon>
        <taxon>environmental samples</taxon>
    </lineage>
</organism>
<dbReference type="Pfam" id="PF00805">
    <property type="entry name" value="Pentapeptide"/>
    <property type="match status" value="1"/>
</dbReference>
<gene>
    <name evidence="1" type="ORF">AVDCRST_MAG12-1300</name>
</gene>
<dbReference type="PANTHER" id="PTHR14136">
    <property type="entry name" value="BTB_POZ DOMAIN-CONTAINING PROTEIN KCTD9"/>
    <property type="match status" value="1"/>
</dbReference>
<dbReference type="InterPro" id="IPR001646">
    <property type="entry name" value="5peptide_repeat"/>
</dbReference>
<dbReference type="Gene3D" id="2.160.20.80">
    <property type="entry name" value="E3 ubiquitin-protein ligase SopA"/>
    <property type="match status" value="1"/>
</dbReference>
<evidence type="ECO:0008006" key="2">
    <source>
        <dbReference type="Google" id="ProtNLM"/>
    </source>
</evidence>
<sequence>MGTLLLEEDLRTEGENSDVRLLARARTLAALDGVSGYRKVRLLEFLSETKLIGSRGESPIISLRFADLRNAPLVRREILSYTDLEKAQLNNANMDKVKLIDTNLRGADLTGADLTGADLTGADLTKAILKDAEGGISCQETEDAKSLEGATMPNGQLYGAWLEGKDGCQK</sequence>